<feature type="region of interest" description="Disordered" evidence="1">
    <location>
        <begin position="38"/>
        <end position="72"/>
    </location>
</feature>
<dbReference type="RefSeq" id="XP_062650197.1">
    <property type="nucleotide sequence ID" value="XM_062786722.1"/>
</dbReference>
<comment type="caution">
    <text evidence="2">The sequence shown here is derived from an EMBL/GenBank/DDBJ whole genome shotgun (WGS) entry which is preliminary data.</text>
</comment>
<dbReference type="GeneID" id="87823490"/>
<dbReference type="EMBL" id="MU853225">
    <property type="protein sequence ID" value="KAK4126426.1"/>
    <property type="molecule type" value="Genomic_DNA"/>
</dbReference>
<evidence type="ECO:0000313" key="2">
    <source>
        <dbReference type="EMBL" id="KAK4126426.1"/>
    </source>
</evidence>
<keyword evidence="3" id="KW-1185">Reference proteome</keyword>
<sequence length="307" mass="34074">MAAQSHRFKAGCCCISRPTRLLPFNTFRSRFQPHGSLSAFFRPRESPTGPQSRLSNDGEQRTRTTASSASQPPTRNFRFAVKLFATRLLDATSSKSVGTFLRTEHHPHDDAYEEADENVGHLRSSRTTLFDCFDWAVSPLSGRIWTPLSCSTTTRERTAHSESVSFSTHFEGELTTTDEVLAPGEIERVDADEDDRWPFQAQEVPGQSLFPPSALQRSQSSVTTRSIPSTQTHYESVSANNSSISNRAWRMATSSQRKSRGTNGLLGPILEPAFVRPPSTGLFGMKGTSWPACCSIPSRKTLLFLPR</sequence>
<gene>
    <name evidence="2" type="ORF">N657DRAFT_308164</name>
</gene>
<accession>A0AAN6Z5Y6</accession>
<evidence type="ECO:0000256" key="1">
    <source>
        <dbReference type="SAM" id="MobiDB-lite"/>
    </source>
</evidence>
<name>A0AAN6Z5Y6_9PEZI</name>
<proteinExistence type="predicted"/>
<feature type="compositionally biased region" description="Polar residues" evidence="1">
    <location>
        <begin position="63"/>
        <end position="72"/>
    </location>
</feature>
<evidence type="ECO:0000313" key="3">
    <source>
        <dbReference type="Proteomes" id="UP001302602"/>
    </source>
</evidence>
<protein>
    <submittedName>
        <fullName evidence="2">Uncharacterized protein</fullName>
    </submittedName>
</protein>
<reference evidence="2" key="2">
    <citation type="submission" date="2023-05" db="EMBL/GenBank/DDBJ databases">
        <authorList>
            <consortium name="Lawrence Berkeley National Laboratory"/>
            <person name="Steindorff A."/>
            <person name="Hensen N."/>
            <person name="Bonometti L."/>
            <person name="Westerberg I."/>
            <person name="Brannstrom I.O."/>
            <person name="Guillou S."/>
            <person name="Cros-Aarteil S."/>
            <person name="Calhoun S."/>
            <person name="Haridas S."/>
            <person name="Kuo A."/>
            <person name="Mondo S."/>
            <person name="Pangilinan J."/>
            <person name="Riley R."/>
            <person name="Labutti K."/>
            <person name="Andreopoulos B."/>
            <person name="Lipzen A."/>
            <person name="Chen C."/>
            <person name="Yanf M."/>
            <person name="Daum C."/>
            <person name="Ng V."/>
            <person name="Clum A."/>
            <person name="Ohm R."/>
            <person name="Martin F."/>
            <person name="Silar P."/>
            <person name="Natvig D."/>
            <person name="Lalanne C."/>
            <person name="Gautier V."/>
            <person name="Ament-Velasquez S.L."/>
            <person name="Kruys A."/>
            <person name="Hutchinson M.I."/>
            <person name="Powell A.J."/>
            <person name="Barry K."/>
            <person name="Miller A.N."/>
            <person name="Grigoriev I.V."/>
            <person name="Debuchy R."/>
            <person name="Gladieux P."/>
            <person name="Thoren M.H."/>
            <person name="Johannesson H."/>
        </authorList>
    </citation>
    <scope>NUCLEOTIDE SEQUENCE</scope>
    <source>
        <strain evidence="2">CBS 731.68</strain>
    </source>
</reference>
<organism evidence="2 3">
    <name type="scientific">Parathielavia appendiculata</name>
    <dbReference type="NCBI Taxonomy" id="2587402"/>
    <lineage>
        <taxon>Eukaryota</taxon>
        <taxon>Fungi</taxon>
        <taxon>Dikarya</taxon>
        <taxon>Ascomycota</taxon>
        <taxon>Pezizomycotina</taxon>
        <taxon>Sordariomycetes</taxon>
        <taxon>Sordariomycetidae</taxon>
        <taxon>Sordariales</taxon>
        <taxon>Chaetomiaceae</taxon>
        <taxon>Parathielavia</taxon>
    </lineage>
</organism>
<reference evidence="2" key="1">
    <citation type="journal article" date="2023" name="Mol. Phylogenet. Evol.">
        <title>Genome-scale phylogeny and comparative genomics of the fungal order Sordariales.</title>
        <authorList>
            <person name="Hensen N."/>
            <person name="Bonometti L."/>
            <person name="Westerberg I."/>
            <person name="Brannstrom I.O."/>
            <person name="Guillou S."/>
            <person name="Cros-Aarteil S."/>
            <person name="Calhoun S."/>
            <person name="Haridas S."/>
            <person name="Kuo A."/>
            <person name="Mondo S."/>
            <person name="Pangilinan J."/>
            <person name="Riley R."/>
            <person name="LaButti K."/>
            <person name="Andreopoulos B."/>
            <person name="Lipzen A."/>
            <person name="Chen C."/>
            <person name="Yan M."/>
            <person name="Daum C."/>
            <person name="Ng V."/>
            <person name="Clum A."/>
            <person name="Steindorff A."/>
            <person name="Ohm R.A."/>
            <person name="Martin F."/>
            <person name="Silar P."/>
            <person name="Natvig D.O."/>
            <person name="Lalanne C."/>
            <person name="Gautier V."/>
            <person name="Ament-Velasquez S.L."/>
            <person name="Kruys A."/>
            <person name="Hutchinson M.I."/>
            <person name="Powell A.J."/>
            <person name="Barry K."/>
            <person name="Miller A.N."/>
            <person name="Grigoriev I.V."/>
            <person name="Debuchy R."/>
            <person name="Gladieux P."/>
            <person name="Hiltunen Thoren M."/>
            <person name="Johannesson H."/>
        </authorList>
    </citation>
    <scope>NUCLEOTIDE SEQUENCE</scope>
    <source>
        <strain evidence="2">CBS 731.68</strain>
    </source>
</reference>
<dbReference type="Proteomes" id="UP001302602">
    <property type="component" value="Unassembled WGS sequence"/>
</dbReference>
<dbReference type="AlphaFoldDB" id="A0AAN6Z5Y6"/>